<gene>
    <name evidence="3" type="ORF">QQZ08_007170</name>
</gene>
<comment type="caution">
    <text evidence="3">The sequence shown here is derived from an EMBL/GenBank/DDBJ whole genome shotgun (WGS) entry which is preliminary data.</text>
</comment>
<evidence type="ECO:0000256" key="1">
    <source>
        <dbReference type="SAM" id="MobiDB-lite"/>
    </source>
</evidence>
<feature type="compositionally biased region" description="Low complexity" evidence="1">
    <location>
        <begin position="506"/>
        <end position="517"/>
    </location>
</feature>
<sequence>MLVPTLLGAVGLLSAVVEATPKGTEFNKVRGVPHQPRGSRAFRDRVAARADSENSYGPNNAYPDPNYYNLTTPTSSHHNTESSMHFVDTSIATIECPTASLLVWTTTIDTTIFVTATSNFTYTDGPGNDDSTVVHNTGKYALPSAGGDDETAPAYPGPKTVTVEKHDSSETEPCTDDPWFTINSTMTHSGPVYTTPVEGHSAGTEKPVTPTTDCDDETATNGPPAVYTPPSGNFSTPHRAVESTEPCDDETLSATLTSDPTAVTPVPYGNSSIPVTKPARYTDGEASPTTSVSDHPVIYTPLPFGNASVPYALPPASTESRDDETSSTTPVSDSSVIYTPLPYGNFSAPNTKLVESTTISSNLAFTTPCDDDMTTTPGLSTTTPSVLPFGNTTISSTEPCDDETTTPSAHASSSTEPCNETTTPGYSSPVPGNATVTPSFSTEPCDETTTPWYSSPVPGNATATPSSSTEPCDETSTPGTVRVTPVLSATTEPLATPSSEGYVIDTSTTTPVSSPTPHANSTYLQPPQGGRRREARRLARPDLWLAQ</sequence>
<accession>A0ABR1HYR2</accession>
<feature type="compositionally biased region" description="Low complexity" evidence="1">
    <location>
        <begin position="326"/>
        <end position="335"/>
    </location>
</feature>
<evidence type="ECO:0000256" key="2">
    <source>
        <dbReference type="SAM" id="SignalP"/>
    </source>
</evidence>
<feature type="compositionally biased region" description="Low complexity" evidence="1">
    <location>
        <begin position="374"/>
        <end position="388"/>
    </location>
</feature>
<evidence type="ECO:0000313" key="4">
    <source>
        <dbReference type="Proteomes" id="UP001498421"/>
    </source>
</evidence>
<name>A0ABR1HYR2_9HYPO</name>
<keyword evidence="2" id="KW-0732">Signal</keyword>
<reference evidence="3 4" key="1">
    <citation type="journal article" date="2025" name="Microbiol. Resour. Announc.">
        <title>Draft genome sequences for Neonectria magnoliae and Neonectria punicea, canker pathogens of Liriodendron tulipifera and Acer saccharum in West Virginia.</title>
        <authorList>
            <person name="Petronek H.M."/>
            <person name="Kasson M.T."/>
            <person name="Metheny A.M."/>
            <person name="Stauder C.M."/>
            <person name="Lovett B."/>
            <person name="Lynch S.C."/>
            <person name="Garnas J.R."/>
            <person name="Kasson L.R."/>
            <person name="Stajich J.E."/>
        </authorList>
    </citation>
    <scope>NUCLEOTIDE SEQUENCE [LARGE SCALE GENOMIC DNA]</scope>
    <source>
        <strain evidence="3 4">NRRL 64651</strain>
    </source>
</reference>
<proteinExistence type="predicted"/>
<feature type="compositionally biased region" description="Polar residues" evidence="1">
    <location>
        <begin position="487"/>
        <end position="499"/>
    </location>
</feature>
<organism evidence="3 4">
    <name type="scientific">Neonectria magnoliae</name>
    <dbReference type="NCBI Taxonomy" id="2732573"/>
    <lineage>
        <taxon>Eukaryota</taxon>
        <taxon>Fungi</taxon>
        <taxon>Dikarya</taxon>
        <taxon>Ascomycota</taxon>
        <taxon>Pezizomycotina</taxon>
        <taxon>Sordariomycetes</taxon>
        <taxon>Hypocreomycetidae</taxon>
        <taxon>Hypocreales</taxon>
        <taxon>Nectriaceae</taxon>
        <taxon>Neonectria</taxon>
    </lineage>
</organism>
<protein>
    <submittedName>
        <fullName evidence="3">Uncharacterized protein</fullName>
    </submittedName>
</protein>
<keyword evidence="4" id="KW-1185">Reference proteome</keyword>
<feature type="region of interest" description="Disordered" evidence="1">
    <location>
        <begin position="374"/>
        <end position="547"/>
    </location>
</feature>
<feature type="signal peptide" evidence="2">
    <location>
        <begin position="1"/>
        <end position="19"/>
    </location>
</feature>
<feature type="chain" id="PRO_5045987122" evidence="2">
    <location>
        <begin position="20"/>
        <end position="547"/>
    </location>
</feature>
<dbReference type="EMBL" id="JAZAVK010000067">
    <property type="protein sequence ID" value="KAK7426415.1"/>
    <property type="molecule type" value="Genomic_DNA"/>
</dbReference>
<dbReference type="Proteomes" id="UP001498421">
    <property type="component" value="Unassembled WGS sequence"/>
</dbReference>
<feature type="region of interest" description="Disordered" evidence="1">
    <location>
        <begin position="258"/>
        <end position="294"/>
    </location>
</feature>
<feature type="compositionally biased region" description="Low complexity" evidence="1">
    <location>
        <begin position="405"/>
        <end position="417"/>
    </location>
</feature>
<feature type="compositionally biased region" description="Polar residues" evidence="1">
    <location>
        <begin position="461"/>
        <end position="479"/>
    </location>
</feature>
<feature type="compositionally biased region" description="Polar residues" evidence="1">
    <location>
        <begin position="434"/>
        <end position="453"/>
    </location>
</feature>
<feature type="region of interest" description="Disordered" evidence="1">
    <location>
        <begin position="310"/>
        <end position="338"/>
    </location>
</feature>
<evidence type="ECO:0000313" key="3">
    <source>
        <dbReference type="EMBL" id="KAK7426415.1"/>
    </source>
</evidence>
<feature type="region of interest" description="Disordered" evidence="1">
    <location>
        <begin position="142"/>
        <end position="243"/>
    </location>
</feature>